<evidence type="ECO:0000313" key="3">
    <source>
        <dbReference type="Proteomes" id="UP000217446"/>
    </source>
</evidence>
<evidence type="ECO:0000313" key="2">
    <source>
        <dbReference type="EMBL" id="GAX58305.1"/>
    </source>
</evidence>
<dbReference type="Pfam" id="PF12728">
    <property type="entry name" value="HTH_17"/>
    <property type="match status" value="1"/>
</dbReference>
<sequence>MNRTRRTLTFAEAFDLPLSVDLRTAARAFAVCPATAYRLVHLGRFPCRVVRIGHQYRIPTASLMRALGIENLPVYAADVEAGAEMSAALTHDAEEQEYRQ</sequence>
<name>A0A250VW28_STROL</name>
<dbReference type="STRING" id="1963.AQJ27_27315"/>
<dbReference type="AlphaFoldDB" id="A0A250VW28"/>
<proteinExistence type="predicted"/>
<organism evidence="2 3">
    <name type="scientific">Streptomyces olivochromogenes</name>
    <dbReference type="NCBI Taxonomy" id="1963"/>
    <lineage>
        <taxon>Bacteria</taxon>
        <taxon>Bacillati</taxon>
        <taxon>Actinomycetota</taxon>
        <taxon>Actinomycetes</taxon>
        <taxon>Kitasatosporales</taxon>
        <taxon>Streptomycetaceae</taxon>
        <taxon>Streptomyces</taxon>
    </lineage>
</organism>
<keyword evidence="3" id="KW-1185">Reference proteome</keyword>
<feature type="domain" description="Helix-turn-helix" evidence="1">
    <location>
        <begin position="24"/>
        <end position="65"/>
    </location>
</feature>
<comment type="caution">
    <text evidence="2">The sequence shown here is derived from an EMBL/GenBank/DDBJ whole genome shotgun (WGS) entry which is preliminary data.</text>
</comment>
<reference evidence="3" key="1">
    <citation type="submission" date="2017-05" db="EMBL/GenBank/DDBJ databases">
        <title>Streptomyces olivochromogenes NBRC 3561 whole genome shotgun sequence.</title>
        <authorList>
            <person name="Dohra H."/>
            <person name="Kodani S."/>
        </authorList>
    </citation>
    <scope>NUCLEOTIDE SEQUENCE [LARGE SCALE GENOMIC DNA]</scope>
    <source>
        <strain evidence="3">NBRC 3561</strain>
    </source>
</reference>
<gene>
    <name evidence="2" type="ORF">SO3561_09877</name>
</gene>
<dbReference type="Proteomes" id="UP000217446">
    <property type="component" value="Unassembled WGS sequence"/>
</dbReference>
<dbReference type="RefSeq" id="WP_067374264.1">
    <property type="nucleotide sequence ID" value="NZ_BDQI01000049.1"/>
</dbReference>
<dbReference type="InterPro" id="IPR041657">
    <property type="entry name" value="HTH_17"/>
</dbReference>
<dbReference type="EMBL" id="BDQI01000049">
    <property type="protein sequence ID" value="GAX58305.1"/>
    <property type="molecule type" value="Genomic_DNA"/>
</dbReference>
<evidence type="ECO:0000259" key="1">
    <source>
        <dbReference type="Pfam" id="PF12728"/>
    </source>
</evidence>
<accession>A0A250VW28</accession>
<protein>
    <submittedName>
        <fullName evidence="2">Integrase</fullName>
    </submittedName>
</protein>